<dbReference type="InterPro" id="IPR016032">
    <property type="entry name" value="Sig_transdc_resp-reg_C-effctor"/>
</dbReference>
<organism evidence="8 9">
    <name type="scientific">Actinomadura namibiensis</name>
    <dbReference type="NCBI Taxonomy" id="182080"/>
    <lineage>
        <taxon>Bacteria</taxon>
        <taxon>Bacillati</taxon>
        <taxon>Actinomycetota</taxon>
        <taxon>Actinomycetes</taxon>
        <taxon>Streptosporangiales</taxon>
        <taxon>Thermomonosporaceae</taxon>
        <taxon>Actinomadura</taxon>
    </lineage>
</organism>
<dbReference type="PROSITE" id="PS50110">
    <property type="entry name" value="RESPONSE_REGULATORY"/>
    <property type="match status" value="1"/>
</dbReference>
<evidence type="ECO:0000256" key="2">
    <source>
        <dbReference type="ARBA" id="ARBA00023015"/>
    </source>
</evidence>
<dbReference type="PROSITE" id="PS00622">
    <property type="entry name" value="HTH_LUXR_1"/>
    <property type="match status" value="1"/>
</dbReference>
<keyword evidence="9" id="KW-1185">Reference proteome</keyword>
<evidence type="ECO:0000256" key="1">
    <source>
        <dbReference type="ARBA" id="ARBA00022553"/>
    </source>
</evidence>
<dbReference type="RefSeq" id="WP_182846741.1">
    <property type="nucleotide sequence ID" value="NZ_BAAALP010000101.1"/>
</dbReference>
<dbReference type="InterPro" id="IPR011006">
    <property type="entry name" value="CheY-like_superfamily"/>
</dbReference>
<evidence type="ECO:0000259" key="7">
    <source>
        <dbReference type="PROSITE" id="PS50110"/>
    </source>
</evidence>
<comment type="caution">
    <text evidence="8">The sequence shown here is derived from an EMBL/GenBank/DDBJ whole genome shotgun (WGS) entry which is preliminary data.</text>
</comment>
<dbReference type="GO" id="GO:0006355">
    <property type="term" value="P:regulation of DNA-templated transcription"/>
    <property type="evidence" value="ECO:0007669"/>
    <property type="project" value="InterPro"/>
</dbReference>
<dbReference type="SMART" id="SM00421">
    <property type="entry name" value="HTH_LUXR"/>
    <property type="match status" value="1"/>
</dbReference>
<dbReference type="PROSITE" id="PS50043">
    <property type="entry name" value="HTH_LUXR_2"/>
    <property type="match status" value="1"/>
</dbReference>
<dbReference type="PANTHER" id="PTHR43214">
    <property type="entry name" value="TWO-COMPONENT RESPONSE REGULATOR"/>
    <property type="match status" value="1"/>
</dbReference>
<dbReference type="PANTHER" id="PTHR43214:SF24">
    <property type="entry name" value="TRANSCRIPTIONAL REGULATORY PROTEIN NARL-RELATED"/>
    <property type="match status" value="1"/>
</dbReference>
<feature type="domain" description="Response regulatory" evidence="7">
    <location>
        <begin position="3"/>
        <end position="114"/>
    </location>
</feature>
<dbReference type="PRINTS" id="PR00038">
    <property type="entry name" value="HTHLUXR"/>
</dbReference>
<dbReference type="CDD" id="cd06170">
    <property type="entry name" value="LuxR_C_like"/>
    <property type="match status" value="1"/>
</dbReference>
<gene>
    <name evidence="8" type="ORF">HNR61_006368</name>
</gene>
<dbReference type="Pfam" id="PF00072">
    <property type="entry name" value="Response_reg"/>
    <property type="match status" value="1"/>
</dbReference>
<dbReference type="EMBL" id="JACJIA010000009">
    <property type="protein sequence ID" value="MBA8954711.1"/>
    <property type="molecule type" value="Genomic_DNA"/>
</dbReference>
<sequence length="214" mass="23107">MIRVLVADDEPLIVEGVRAVLEAQPDLRVVATAADGRQAVERARRHRPDVAVLDVTMPVMDGLTALEHLAVPAVMLTAFGDEPNVVRALERRAAGFVLKNHAPDELVRAVRAAHAGEAYLSPAITRMVLSLVDPAAARRRAGARARLAALSPRETEVLRLLAEGHPNAAIGRRLHMTEASIKTYVSRILAKLSCENRVQAAMLLRDAEDPVHGG</sequence>
<dbReference type="InterPro" id="IPR001789">
    <property type="entry name" value="Sig_transdc_resp-reg_receiver"/>
</dbReference>
<dbReference type="GO" id="GO:0003677">
    <property type="term" value="F:DNA binding"/>
    <property type="evidence" value="ECO:0007669"/>
    <property type="project" value="UniProtKB-KW"/>
</dbReference>
<feature type="domain" description="HTH luxR-type" evidence="6">
    <location>
        <begin position="143"/>
        <end position="208"/>
    </location>
</feature>
<accession>A0A7W3LUV9</accession>
<keyword evidence="3 8" id="KW-0238">DNA-binding</keyword>
<dbReference type="CDD" id="cd17535">
    <property type="entry name" value="REC_NarL-like"/>
    <property type="match status" value="1"/>
</dbReference>
<keyword evidence="2" id="KW-0805">Transcription regulation</keyword>
<dbReference type="SMART" id="SM00448">
    <property type="entry name" value="REC"/>
    <property type="match status" value="1"/>
</dbReference>
<dbReference type="SUPFAM" id="SSF52172">
    <property type="entry name" value="CheY-like"/>
    <property type="match status" value="1"/>
</dbReference>
<dbReference type="Gene3D" id="3.40.50.2300">
    <property type="match status" value="1"/>
</dbReference>
<proteinExistence type="predicted"/>
<dbReference type="Proteomes" id="UP000572680">
    <property type="component" value="Unassembled WGS sequence"/>
</dbReference>
<dbReference type="InterPro" id="IPR000792">
    <property type="entry name" value="Tscrpt_reg_LuxR_C"/>
</dbReference>
<dbReference type="Pfam" id="PF00196">
    <property type="entry name" value="GerE"/>
    <property type="match status" value="1"/>
</dbReference>
<dbReference type="AlphaFoldDB" id="A0A7W3LUV9"/>
<evidence type="ECO:0000259" key="6">
    <source>
        <dbReference type="PROSITE" id="PS50043"/>
    </source>
</evidence>
<evidence type="ECO:0000256" key="3">
    <source>
        <dbReference type="ARBA" id="ARBA00023125"/>
    </source>
</evidence>
<evidence type="ECO:0000313" key="8">
    <source>
        <dbReference type="EMBL" id="MBA8954711.1"/>
    </source>
</evidence>
<name>A0A7W3LUV9_ACTNM</name>
<keyword evidence="4" id="KW-0804">Transcription</keyword>
<dbReference type="InterPro" id="IPR039420">
    <property type="entry name" value="WalR-like"/>
</dbReference>
<feature type="modified residue" description="4-aspartylphosphate" evidence="5">
    <location>
        <position position="54"/>
    </location>
</feature>
<evidence type="ECO:0000313" key="9">
    <source>
        <dbReference type="Proteomes" id="UP000572680"/>
    </source>
</evidence>
<dbReference type="SUPFAM" id="SSF46894">
    <property type="entry name" value="C-terminal effector domain of the bipartite response regulators"/>
    <property type="match status" value="1"/>
</dbReference>
<keyword evidence="1 5" id="KW-0597">Phosphoprotein</keyword>
<dbReference type="GO" id="GO:0000160">
    <property type="term" value="P:phosphorelay signal transduction system"/>
    <property type="evidence" value="ECO:0007669"/>
    <property type="project" value="InterPro"/>
</dbReference>
<evidence type="ECO:0000256" key="5">
    <source>
        <dbReference type="PROSITE-ProRule" id="PRU00169"/>
    </source>
</evidence>
<reference evidence="8 9" key="1">
    <citation type="submission" date="2020-08" db="EMBL/GenBank/DDBJ databases">
        <title>Genomic Encyclopedia of Type Strains, Phase IV (KMG-IV): sequencing the most valuable type-strain genomes for metagenomic binning, comparative biology and taxonomic classification.</title>
        <authorList>
            <person name="Goeker M."/>
        </authorList>
    </citation>
    <scope>NUCLEOTIDE SEQUENCE [LARGE SCALE GENOMIC DNA]</scope>
    <source>
        <strain evidence="8 9">DSM 44197</strain>
    </source>
</reference>
<dbReference type="InterPro" id="IPR058245">
    <property type="entry name" value="NreC/VraR/RcsB-like_REC"/>
</dbReference>
<protein>
    <submittedName>
        <fullName evidence="8">DNA-binding NarL/FixJ family response regulator</fullName>
    </submittedName>
</protein>
<evidence type="ECO:0000256" key="4">
    <source>
        <dbReference type="ARBA" id="ARBA00023163"/>
    </source>
</evidence>